<dbReference type="InterPro" id="IPR036291">
    <property type="entry name" value="NAD(P)-bd_dom_sf"/>
</dbReference>
<dbReference type="SUPFAM" id="SSF51735">
    <property type="entry name" value="NAD(P)-binding Rossmann-fold domains"/>
    <property type="match status" value="1"/>
</dbReference>
<proteinExistence type="predicted"/>
<dbReference type="PANTHER" id="PTHR12126">
    <property type="entry name" value="NADH-UBIQUINONE OXIDOREDUCTASE 39 KDA SUBUNIT-RELATED"/>
    <property type="match status" value="1"/>
</dbReference>
<protein>
    <submittedName>
        <fullName evidence="2">NAD(P)H-binding protein</fullName>
    </submittedName>
</protein>
<evidence type="ECO:0000259" key="1">
    <source>
        <dbReference type="Pfam" id="PF13460"/>
    </source>
</evidence>
<feature type="domain" description="NAD(P)-binding" evidence="1">
    <location>
        <begin position="8"/>
        <end position="183"/>
    </location>
</feature>
<organism evidence="2 3">
    <name type="scientific">Rhodococcus zopfii</name>
    <dbReference type="NCBI Taxonomy" id="43772"/>
    <lineage>
        <taxon>Bacteria</taxon>
        <taxon>Bacillati</taxon>
        <taxon>Actinomycetota</taxon>
        <taxon>Actinomycetes</taxon>
        <taxon>Mycobacteriales</taxon>
        <taxon>Nocardiaceae</taxon>
        <taxon>Rhodococcus</taxon>
    </lineage>
</organism>
<dbReference type="InterPro" id="IPR051207">
    <property type="entry name" value="ComplexI_NDUFA9_subunit"/>
</dbReference>
<dbReference type="EMBL" id="WBMO01000001">
    <property type="protein sequence ID" value="MDV2474978.1"/>
    <property type="molecule type" value="Genomic_DNA"/>
</dbReference>
<dbReference type="Gene3D" id="3.40.50.720">
    <property type="entry name" value="NAD(P)-binding Rossmann-like Domain"/>
    <property type="match status" value="1"/>
</dbReference>
<name>A0ABU3WLZ7_9NOCA</name>
<evidence type="ECO:0000313" key="3">
    <source>
        <dbReference type="Proteomes" id="UP001275440"/>
    </source>
</evidence>
<dbReference type="Proteomes" id="UP001275440">
    <property type="component" value="Unassembled WGS sequence"/>
</dbReference>
<reference evidence="2 3" key="1">
    <citation type="submission" date="2019-10" db="EMBL/GenBank/DDBJ databases">
        <title>Draft Genome Assembly of Rhodococcus zopfii DSM44189.</title>
        <authorList>
            <person name="Sutton J.M."/>
            <person name="Akob D.M."/>
            <person name="Bushman T.J."/>
        </authorList>
    </citation>
    <scope>NUCLEOTIDE SEQUENCE [LARGE SCALE GENOMIC DNA]</scope>
    <source>
        <strain evidence="2 3">DSM 44189</strain>
    </source>
</reference>
<gene>
    <name evidence="2" type="ORF">F8M49_05240</name>
</gene>
<accession>A0ABU3WLZ7</accession>
<comment type="caution">
    <text evidence="2">The sequence shown here is derived from an EMBL/GenBank/DDBJ whole genome shotgun (WGS) entry which is preliminary data.</text>
</comment>
<evidence type="ECO:0000313" key="2">
    <source>
        <dbReference type="EMBL" id="MDV2474978.1"/>
    </source>
</evidence>
<sequence length="265" mass="27737">MTTVLVAGGTGEAGRAAVAELLGRGHDVRVLSRHGGTPVPGSHPVAADLVSGSGLADALAGVDVVVDTTDGKSRRARPVLTTGAANLLAAAEAVGVARTVLLSIVNVDRGPLAYYRAKAEQERRYRAARLDTRIVRATQFHSFVPMLCAPAARVGLLPAFTHTAFQPIDVRDVARALADATDAPALADITDGVAQAPEVVGGPEILPMHDIVRQWKSAAGVRGVVAPIRIPGGLGRFWRAGENLVPEHRDGAITFAQWLAEQPRD</sequence>
<dbReference type="InterPro" id="IPR016040">
    <property type="entry name" value="NAD(P)-bd_dom"/>
</dbReference>
<dbReference type="Pfam" id="PF13460">
    <property type="entry name" value="NAD_binding_10"/>
    <property type="match status" value="1"/>
</dbReference>
<keyword evidence="3" id="KW-1185">Reference proteome</keyword>
<dbReference type="PANTHER" id="PTHR12126:SF11">
    <property type="entry name" value="NADH DEHYDROGENASE [UBIQUINONE] 1 ALPHA SUBCOMPLEX SUBUNIT 9, MITOCHONDRIAL"/>
    <property type="match status" value="1"/>
</dbReference>